<proteinExistence type="predicted"/>
<gene>
    <name evidence="1" type="primary">ORF82970</name>
</gene>
<organism evidence="1">
    <name type="scientific">Arion vulgaris</name>
    <dbReference type="NCBI Taxonomy" id="1028688"/>
    <lineage>
        <taxon>Eukaryota</taxon>
        <taxon>Metazoa</taxon>
        <taxon>Spiralia</taxon>
        <taxon>Lophotrochozoa</taxon>
        <taxon>Mollusca</taxon>
        <taxon>Gastropoda</taxon>
        <taxon>Heterobranchia</taxon>
        <taxon>Euthyneura</taxon>
        <taxon>Panpulmonata</taxon>
        <taxon>Eupulmonata</taxon>
        <taxon>Stylommatophora</taxon>
        <taxon>Helicina</taxon>
        <taxon>Arionoidea</taxon>
        <taxon>Arionidae</taxon>
        <taxon>Arion</taxon>
    </lineage>
</organism>
<sequence>MTGNCNVNISVARRRIARIRCLQDCIKSLRNRKPFPECLCYIPSEIEYTVSVKSTWKLFAAPQKVAKIVKEISATTASRLVASGEDLCNSDGKWLRVLRVKVLTNEEYETLPGNGAWLLLFSSRSSTEETPAAVPVQDNNTSIGRNKTIYSRKQIPRLRSWEAVVEETYSPVLKKHRAEVVPADQEAVTRLNTLERDWTLEHDAALVQLMSQNVPQETENLGCLRGFVEAIDVSS</sequence>
<dbReference type="AlphaFoldDB" id="A0A0B6ZXH7"/>
<name>A0A0B6ZXH7_9EUPU</name>
<protein>
    <submittedName>
        <fullName evidence="1">Uncharacterized protein</fullName>
    </submittedName>
</protein>
<evidence type="ECO:0000313" key="1">
    <source>
        <dbReference type="EMBL" id="CEK72556.1"/>
    </source>
</evidence>
<accession>A0A0B6ZXH7</accession>
<reference evidence="1" key="1">
    <citation type="submission" date="2014-12" db="EMBL/GenBank/DDBJ databases">
        <title>Insight into the proteome of Arion vulgaris.</title>
        <authorList>
            <person name="Aradska J."/>
            <person name="Bulat T."/>
            <person name="Smidak R."/>
            <person name="Sarate P."/>
            <person name="Gangsoo J."/>
            <person name="Sialana F."/>
            <person name="Bilban M."/>
            <person name="Lubec G."/>
        </authorList>
    </citation>
    <scope>NUCLEOTIDE SEQUENCE</scope>
    <source>
        <tissue evidence="1">Skin</tissue>
    </source>
</reference>
<dbReference type="EMBL" id="HACG01025691">
    <property type="protein sequence ID" value="CEK72556.1"/>
    <property type="molecule type" value="Transcribed_RNA"/>
</dbReference>